<dbReference type="CDD" id="cd14752">
    <property type="entry name" value="GH31_N"/>
    <property type="match status" value="1"/>
</dbReference>
<feature type="domain" description="Glycoside hydrolase family 31 TIM barrel" evidence="4">
    <location>
        <begin position="210"/>
        <end position="521"/>
    </location>
</feature>
<feature type="signal peptide" evidence="3">
    <location>
        <begin position="1"/>
        <end position="16"/>
    </location>
</feature>
<dbReference type="InterPro" id="IPR017853">
    <property type="entry name" value="GH"/>
</dbReference>
<keyword evidence="2" id="KW-0326">Glycosidase</keyword>
<comment type="caution">
    <text evidence="6">The sequence shown here is derived from an EMBL/GenBank/DDBJ whole genome shotgun (WGS) entry which is preliminary data.</text>
</comment>
<dbReference type="InterPro" id="IPR000322">
    <property type="entry name" value="Glyco_hydro_31_TIM"/>
</dbReference>
<evidence type="ECO:0000256" key="2">
    <source>
        <dbReference type="RuleBase" id="RU361185"/>
    </source>
</evidence>
<dbReference type="PANTHER" id="PTHR43863">
    <property type="entry name" value="HYDROLASE, PUTATIVE (AFU_ORTHOLOGUE AFUA_1G03140)-RELATED"/>
    <property type="match status" value="1"/>
</dbReference>
<evidence type="ECO:0000313" key="6">
    <source>
        <dbReference type="EMBL" id="KAB2581201.1"/>
    </source>
</evidence>
<dbReference type="EMBL" id="MDYX01000024">
    <property type="protein sequence ID" value="KAF9629677.1"/>
    <property type="molecule type" value="Genomic_DNA"/>
</dbReference>
<feature type="chain" id="PRO_5036147901" evidence="3">
    <location>
        <begin position="17"/>
        <end position="728"/>
    </location>
</feature>
<evidence type="ECO:0000313" key="7">
    <source>
        <dbReference type="EMBL" id="KAF9629677.1"/>
    </source>
</evidence>
<keyword evidence="8" id="KW-1185">Reference proteome</keyword>
<dbReference type="InterPro" id="IPR051816">
    <property type="entry name" value="Glycosyl_Hydrolase_31"/>
</dbReference>
<gene>
    <name evidence="6" type="primary">agdD_1</name>
    <name evidence="7" type="ORF">BFW01_g10880</name>
    <name evidence="6" type="ORF">DBV05_g57</name>
</gene>
<dbReference type="SUPFAM" id="SSF51011">
    <property type="entry name" value="Glycosyl hydrolase domain"/>
    <property type="match status" value="1"/>
</dbReference>
<organism evidence="6 8">
    <name type="scientific">Lasiodiplodia theobromae</name>
    <dbReference type="NCBI Taxonomy" id="45133"/>
    <lineage>
        <taxon>Eukaryota</taxon>
        <taxon>Fungi</taxon>
        <taxon>Dikarya</taxon>
        <taxon>Ascomycota</taxon>
        <taxon>Pezizomycotina</taxon>
        <taxon>Dothideomycetes</taxon>
        <taxon>Dothideomycetes incertae sedis</taxon>
        <taxon>Botryosphaeriales</taxon>
        <taxon>Botryosphaeriaceae</taxon>
        <taxon>Lasiodiplodia</taxon>
    </lineage>
</organism>
<dbReference type="Pfam" id="PF01055">
    <property type="entry name" value="Glyco_hydro_31_2nd"/>
    <property type="match status" value="1"/>
</dbReference>
<dbReference type="InterPro" id="IPR048395">
    <property type="entry name" value="Glyco_hydro_31_C"/>
</dbReference>
<proteinExistence type="inferred from homology"/>
<dbReference type="GO" id="GO:0004553">
    <property type="term" value="F:hydrolase activity, hydrolyzing O-glycosyl compounds"/>
    <property type="evidence" value="ECO:0007669"/>
    <property type="project" value="InterPro"/>
</dbReference>
<keyword evidence="2 7" id="KW-0378">Hydrolase</keyword>
<protein>
    <submittedName>
        <fullName evidence="6">Alpha-xylosidase</fullName>
    </submittedName>
    <submittedName>
        <fullName evidence="7">Glycoside hydrolase family 31</fullName>
    </submittedName>
</protein>
<name>A0A5N5DUX8_9PEZI</name>
<evidence type="ECO:0000256" key="1">
    <source>
        <dbReference type="ARBA" id="ARBA00007806"/>
    </source>
</evidence>
<feature type="domain" description="Glycosyl hydrolase family 31 C-terminal" evidence="5">
    <location>
        <begin position="533"/>
        <end position="625"/>
    </location>
</feature>
<evidence type="ECO:0000259" key="5">
    <source>
        <dbReference type="Pfam" id="PF21365"/>
    </source>
</evidence>
<dbReference type="GO" id="GO:0005975">
    <property type="term" value="P:carbohydrate metabolic process"/>
    <property type="evidence" value="ECO:0007669"/>
    <property type="project" value="InterPro"/>
</dbReference>
<dbReference type="InterPro" id="IPR011013">
    <property type="entry name" value="Gal_mutarotase_sf_dom"/>
</dbReference>
<dbReference type="OrthoDB" id="10070917at2759"/>
<dbReference type="SUPFAM" id="SSF51445">
    <property type="entry name" value="(Trans)glycosidases"/>
    <property type="match status" value="1"/>
</dbReference>
<reference evidence="7" key="1">
    <citation type="submission" date="2016-08" db="EMBL/GenBank/DDBJ databases">
        <authorList>
            <person name="Yan J."/>
        </authorList>
    </citation>
    <scope>NUCLEOTIDE SEQUENCE</scope>
    <source>
        <strain evidence="7">CSS-01s</strain>
    </source>
</reference>
<dbReference type="InterPro" id="IPR013780">
    <property type="entry name" value="Glyco_hydro_b"/>
</dbReference>
<evidence type="ECO:0000259" key="4">
    <source>
        <dbReference type="Pfam" id="PF01055"/>
    </source>
</evidence>
<keyword evidence="3" id="KW-0732">Signal</keyword>
<sequence length="728" mass="80114">MRSSTALLLIAAKITAARYELSISSTSPYSLAVSQDDRTVVDSIEILTGISNYTATSVSASDAGEITDNGGQIAAEFLSETVARIQVNVSSSYVGAEISNAEDALSYGVWEYPWYGKVANENVTYEIKGVGEAEGVNWANARAPFYLTSAGYGVYIDTLAMGLFDFSNPSSTSFVFNSSSLTIYLIFPTAENDFKSILTQYASLSSYIFMPPDSAYGPIIFSDNWETDFHGDVSNAQENYYDVINHLHDNQIRASAMFADRPYGTGNGSWGNFDFNLTAYPTPEEFINNLTDWGFDFQVWVANRATPQTVLWNASIPNDWLFDVNHSAILGGLPGPALNLSIPAAYDFFASHLSAFTDLGVKGYKIDRGEENEMPVWEQNVQMALFTQLCHDNMAAAWGTGNFFSFARSAVDRSRSHTAVWNGDSHANFTGLAYSVASGVRAGLLGFSMWGSDTGGYIRKVGNPVPGEEVWARWMHFAAFSPMYELMLGTGATPWYEPYSADLVAVFRETAALHHALLPYIRSYTYAAHNTTGLPVMRALFLEEPGDAESWSGEWADDEYFFGAELLVAPIVAEGGARDVYFPGSNETAYVEYFNKSAVFYGGETTSVTLGLHDVPVYVKAGAIVPRGDVYRANDRWTENWTPYLDIEVFPAWEVPRSVFKYYNKEKGEEVEVVMTVDEEKKQVKVEYGDLGFSGSVIFYVKGDVKRVDLIAGGGEATVDGVSSLFEV</sequence>
<dbReference type="Proteomes" id="UP000627934">
    <property type="component" value="Unassembled WGS sequence"/>
</dbReference>
<dbReference type="Gene3D" id="2.60.40.1180">
    <property type="entry name" value="Golgi alpha-mannosidase II"/>
    <property type="match status" value="1"/>
</dbReference>
<dbReference type="Gene3D" id="2.60.40.1760">
    <property type="entry name" value="glycosyl hydrolase (family 31)"/>
    <property type="match status" value="1"/>
</dbReference>
<comment type="similarity">
    <text evidence="1 2">Belongs to the glycosyl hydrolase 31 family.</text>
</comment>
<evidence type="ECO:0000256" key="3">
    <source>
        <dbReference type="SAM" id="SignalP"/>
    </source>
</evidence>
<dbReference type="EMBL" id="VCHE01000001">
    <property type="protein sequence ID" value="KAB2581201.1"/>
    <property type="molecule type" value="Genomic_DNA"/>
</dbReference>
<evidence type="ECO:0000313" key="8">
    <source>
        <dbReference type="Proteomes" id="UP000325902"/>
    </source>
</evidence>
<dbReference type="Gene3D" id="3.20.20.80">
    <property type="entry name" value="Glycosidases"/>
    <property type="match status" value="1"/>
</dbReference>
<reference evidence="7" key="2">
    <citation type="journal article" date="2018" name="DNA Res.">
        <title>Comparative genome and transcriptome analyses reveal adaptations to opportunistic infections in woody plant degrading pathogens of Botryosphaeriaceae.</title>
        <authorList>
            <person name="Yan J.Y."/>
            <person name="Zhao W.S."/>
            <person name="Chen Z."/>
            <person name="Xing Q.K."/>
            <person name="Zhang W."/>
            <person name="Chethana K.W.T."/>
            <person name="Xue M.F."/>
            <person name="Xu J.P."/>
            <person name="Phillips A.J.L."/>
            <person name="Wang Y."/>
            <person name="Liu J.H."/>
            <person name="Liu M."/>
            <person name="Zhou Y."/>
            <person name="Jayawardena R.S."/>
            <person name="Manawasinghe I.S."/>
            <person name="Huang J.B."/>
            <person name="Qiao G.H."/>
            <person name="Fu C.Y."/>
            <person name="Guo F.F."/>
            <person name="Dissanayake A.J."/>
            <person name="Peng Y.L."/>
            <person name="Hyde K.D."/>
            <person name="Li X.H."/>
        </authorList>
    </citation>
    <scope>NUCLEOTIDE SEQUENCE</scope>
    <source>
        <strain evidence="7">CSS-01s</strain>
    </source>
</reference>
<dbReference type="Pfam" id="PF21365">
    <property type="entry name" value="Glyco_hydro_31_3rd"/>
    <property type="match status" value="1"/>
</dbReference>
<dbReference type="GO" id="GO:0030246">
    <property type="term" value="F:carbohydrate binding"/>
    <property type="evidence" value="ECO:0007669"/>
    <property type="project" value="InterPro"/>
</dbReference>
<accession>A0A5N5DUX8</accession>
<dbReference type="Proteomes" id="UP000325902">
    <property type="component" value="Unassembled WGS sequence"/>
</dbReference>
<dbReference type="SUPFAM" id="SSF74650">
    <property type="entry name" value="Galactose mutarotase-like"/>
    <property type="match status" value="1"/>
</dbReference>
<reference evidence="6 8" key="3">
    <citation type="journal article" date="2019" name="Sci. Rep.">
        <title>A multi-omics analysis of the grapevine pathogen Lasiodiplodia theobromae reveals that temperature affects the expression of virulence- and pathogenicity-related genes.</title>
        <authorList>
            <person name="Felix C."/>
            <person name="Meneses R."/>
            <person name="Goncalves M.F.M."/>
            <person name="Tilleman L."/>
            <person name="Duarte A.S."/>
            <person name="Jorrin-Novo J.V."/>
            <person name="Van de Peer Y."/>
            <person name="Deforce D."/>
            <person name="Van Nieuwerburgh F."/>
            <person name="Esteves A.C."/>
            <person name="Alves A."/>
        </authorList>
    </citation>
    <scope>NUCLEOTIDE SEQUENCE [LARGE SCALE GENOMIC DNA]</scope>
    <source>
        <strain evidence="6 8">LA-SOL3</strain>
    </source>
</reference>
<dbReference type="PANTHER" id="PTHR43863:SF2">
    <property type="entry name" value="MALTASE-GLUCOAMYLASE"/>
    <property type="match status" value="1"/>
</dbReference>
<dbReference type="AlphaFoldDB" id="A0A5N5DUX8"/>